<evidence type="ECO:0000313" key="2">
    <source>
        <dbReference type="Proteomes" id="UP001596203"/>
    </source>
</evidence>
<evidence type="ECO:0008006" key="3">
    <source>
        <dbReference type="Google" id="ProtNLM"/>
    </source>
</evidence>
<reference evidence="2" key="1">
    <citation type="journal article" date="2019" name="Int. J. Syst. Evol. Microbiol.">
        <title>The Global Catalogue of Microorganisms (GCM) 10K type strain sequencing project: providing services to taxonomists for standard genome sequencing and annotation.</title>
        <authorList>
            <consortium name="The Broad Institute Genomics Platform"/>
            <consortium name="The Broad Institute Genome Sequencing Center for Infectious Disease"/>
            <person name="Wu L."/>
            <person name="Ma J."/>
        </authorList>
    </citation>
    <scope>NUCLEOTIDE SEQUENCE [LARGE SCALE GENOMIC DNA]</scope>
    <source>
        <strain evidence="2">ZS-35-S2</strain>
    </source>
</reference>
<organism evidence="1 2">
    <name type="scientific">Plantactinospora solaniradicis</name>
    <dbReference type="NCBI Taxonomy" id="1723736"/>
    <lineage>
        <taxon>Bacteria</taxon>
        <taxon>Bacillati</taxon>
        <taxon>Actinomycetota</taxon>
        <taxon>Actinomycetes</taxon>
        <taxon>Micromonosporales</taxon>
        <taxon>Micromonosporaceae</taxon>
        <taxon>Plantactinospora</taxon>
    </lineage>
</organism>
<name>A0ABW1KJD5_9ACTN</name>
<evidence type="ECO:0000313" key="1">
    <source>
        <dbReference type="EMBL" id="MFC6021831.1"/>
    </source>
</evidence>
<proteinExistence type="predicted"/>
<dbReference type="EMBL" id="JBHSPR010000053">
    <property type="protein sequence ID" value="MFC6021831.1"/>
    <property type="molecule type" value="Genomic_DNA"/>
</dbReference>
<accession>A0ABW1KJD5</accession>
<comment type="caution">
    <text evidence="1">The sequence shown here is derived from an EMBL/GenBank/DDBJ whole genome shotgun (WGS) entry which is preliminary data.</text>
</comment>
<dbReference type="Proteomes" id="UP001596203">
    <property type="component" value="Unassembled WGS sequence"/>
</dbReference>
<gene>
    <name evidence="1" type="ORF">ACFP2T_37415</name>
</gene>
<protein>
    <recommendedName>
        <fullName evidence="3">DUF4238 domain-containing protein</fullName>
    </recommendedName>
</protein>
<dbReference type="RefSeq" id="WP_377430548.1">
    <property type="nucleotide sequence ID" value="NZ_JBHSPR010000053.1"/>
</dbReference>
<sequence length="267" mass="29789">MSHQQLSYRHPKAALYLEVYTPLVEVWFETLRDSFALTELRRAAPGRDLVDNLQRLDLLFRDLVDGLFARPGTILDHAIAVVAEHRDAVVWEDQMVPAPGADATELAASLRHKFKRNISLAMLEALICLESALAYGRDTVGLSGQALETTLRASTPLLASLSVLHDEQEMVRMRHLTGDPREIQHPRFTVADIAGGAFRIAPDKFRIVGPEGQRKIRFASVPPSGLVPSTPTMKCPAHQLTNDNGQRLNDELWDLLVDIYRLSGRLT</sequence>
<keyword evidence="2" id="KW-1185">Reference proteome</keyword>